<dbReference type="OrthoDB" id="6624820at2759"/>
<evidence type="ECO:0000313" key="2">
    <source>
        <dbReference type="Proteomes" id="UP000478052"/>
    </source>
</evidence>
<dbReference type="EMBL" id="VUJU01001202">
    <property type="protein sequence ID" value="KAF0766394.1"/>
    <property type="molecule type" value="Genomic_DNA"/>
</dbReference>
<name>A0A6G0Z790_APHCR</name>
<dbReference type="Proteomes" id="UP000478052">
    <property type="component" value="Unassembled WGS sequence"/>
</dbReference>
<reference evidence="1 2" key="1">
    <citation type="submission" date="2019-08" db="EMBL/GenBank/DDBJ databases">
        <title>Whole genome of Aphis craccivora.</title>
        <authorList>
            <person name="Voronova N.V."/>
            <person name="Shulinski R.S."/>
            <person name="Bandarenka Y.V."/>
            <person name="Zhorov D.G."/>
            <person name="Warner D."/>
        </authorList>
    </citation>
    <scope>NUCLEOTIDE SEQUENCE [LARGE SCALE GENOMIC DNA]</scope>
    <source>
        <strain evidence="1">180601</strain>
        <tissue evidence="1">Whole Body</tissue>
    </source>
</reference>
<protein>
    <submittedName>
        <fullName evidence="1">Uncharacterized protein</fullName>
    </submittedName>
</protein>
<accession>A0A6G0Z790</accession>
<evidence type="ECO:0000313" key="1">
    <source>
        <dbReference type="EMBL" id="KAF0766394.1"/>
    </source>
</evidence>
<proteinExistence type="predicted"/>
<dbReference type="AlphaFoldDB" id="A0A6G0Z790"/>
<comment type="caution">
    <text evidence="1">The sequence shown here is derived from an EMBL/GenBank/DDBJ whole genome shotgun (WGS) entry which is preliminary data.</text>
</comment>
<keyword evidence="2" id="KW-1185">Reference proteome</keyword>
<sequence>MKKKWMTEKILQMMELILQGKIEGKRSVGRRRISWLKNLRDWYNTTSTDLFRASLDRNSIANVISNIRNG</sequence>
<gene>
    <name evidence="1" type="ORF">FWK35_00004205</name>
</gene>
<organism evidence="1 2">
    <name type="scientific">Aphis craccivora</name>
    <name type="common">Cowpea aphid</name>
    <dbReference type="NCBI Taxonomy" id="307492"/>
    <lineage>
        <taxon>Eukaryota</taxon>
        <taxon>Metazoa</taxon>
        <taxon>Ecdysozoa</taxon>
        <taxon>Arthropoda</taxon>
        <taxon>Hexapoda</taxon>
        <taxon>Insecta</taxon>
        <taxon>Pterygota</taxon>
        <taxon>Neoptera</taxon>
        <taxon>Paraneoptera</taxon>
        <taxon>Hemiptera</taxon>
        <taxon>Sternorrhyncha</taxon>
        <taxon>Aphidomorpha</taxon>
        <taxon>Aphidoidea</taxon>
        <taxon>Aphididae</taxon>
        <taxon>Aphidini</taxon>
        <taxon>Aphis</taxon>
        <taxon>Aphis</taxon>
    </lineage>
</organism>